<dbReference type="Proteomes" id="UP000054481">
    <property type="component" value="Unassembled WGS sequence"/>
</dbReference>
<dbReference type="OrthoDB" id="4158189at2759"/>
<organism evidence="1 2">
    <name type="scientific">Hirsutella minnesotensis 3608</name>
    <dbReference type="NCBI Taxonomy" id="1043627"/>
    <lineage>
        <taxon>Eukaryota</taxon>
        <taxon>Fungi</taxon>
        <taxon>Dikarya</taxon>
        <taxon>Ascomycota</taxon>
        <taxon>Pezizomycotina</taxon>
        <taxon>Sordariomycetes</taxon>
        <taxon>Hypocreomycetidae</taxon>
        <taxon>Hypocreales</taxon>
        <taxon>Ophiocordycipitaceae</taxon>
        <taxon>Hirsutella</taxon>
    </lineage>
</organism>
<keyword evidence="2" id="KW-1185">Reference proteome</keyword>
<proteinExistence type="predicted"/>
<protein>
    <submittedName>
        <fullName evidence="1">Uncharacterized protein</fullName>
    </submittedName>
</protein>
<evidence type="ECO:0000313" key="1">
    <source>
        <dbReference type="EMBL" id="KJZ77208.1"/>
    </source>
</evidence>
<accession>A0A0F7ZVU2</accession>
<dbReference type="EMBL" id="KQ030508">
    <property type="protein sequence ID" value="KJZ77208.1"/>
    <property type="molecule type" value="Genomic_DNA"/>
</dbReference>
<evidence type="ECO:0000313" key="2">
    <source>
        <dbReference type="Proteomes" id="UP000054481"/>
    </source>
</evidence>
<sequence length="183" mass="19541">MCGPQHSNKPRGGALAALAPCSGSDAAPAVRGDLTFHTPGCPGSMQATHARLTPEAACRLGSLRDLHVVIQCVRLVPYTSHGRNHEWYRMSADIQISSSGDLTRPAHDCGLFRRFEFPERATKQASEFVELSLDEPLCLGVGGGGIIGRRVVSLCSRRPCGRDVVVAEGIVGFNYSDPSPAML</sequence>
<dbReference type="AlphaFoldDB" id="A0A0F7ZVU2"/>
<name>A0A0F7ZVU2_9HYPO</name>
<gene>
    <name evidence="1" type="ORF">HIM_03529</name>
</gene>
<reference evidence="1 2" key="1">
    <citation type="journal article" date="2014" name="Genome Biol. Evol.">
        <title>Comparative genomics and transcriptomics analyses reveal divergent lifestyle features of nematode endoparasitic fungus Hirsutella minnesotensis.</title>
        <authorList>
            <person name="Lai Y."/>
            <person name="Liu K."/>
            <person name="Zhang X."/>
            <person name="Zhang X."/>
            <person name="Li K."/>
            <person name="Wang N."/>
            <person name="Shu C."/>
            <person name="Wu Y."/>
            <person name="Wang C."/>
            <person name="Bushley K.E."/>
            <person name="Xiang M."/>
            <person name="Liu X."/>
        </authorList>
    </citation>
    <scope>NUCLEOTIDE SEQUENCE [LARGE SCALE GENOMIC DNA]</scope>
    <source>
        <strain evidence="1 2">3608</strain>
    </source>
</reference>